<dbReference type="AlphaFoldDB" id="A0A269TLG7"/>
<dbReference type="Pfam" id="PF00814">
    <property type="entry name" value="TsaD"/>
    <property type="match status" value="1"/>
</dbReference>
<accession>A0A269TLG7</accession>
<dbReference type="InterPro" id="IPR043129">
    <property type="entry name" value="ATPase_NBD"/>
</dbReference>
<protein>
    <recommendedName>
        <fullName evidence="1">Gcp-like domain-containing protein</fullName>
    </recommendedName>
</protein>
<sequence>MILLVDTTNKDLLIAFFDSSYKLIKKIHFKNLKQKVETLDQSFKSILNEFNFKISDLKELYIAKGPGLFTGVRIALIYFQTFSLFHDFKIFTSDSFIFLDGEQLLIDAKGNKYFYKKNINDSEIKIGSENIEHFPEFNYDKIINNFSKYKEKFILEKDNSNIKEIYLKDPQIGKAKW</sequence>
<dbReference type="EMBL" id="NQNY01000002">
    <property type="protein sequence ID" value="PAK21615.1"/>
    <property type="molecule type" value="Genomic_DNA"/>
</dbReference>
<dbReference type="Gene3D" id="3.30.420.200">
    <property type="match status" value="1"/>
</dbReference>
<dbReference type="OrthoDB" id="9784166at2"/>
<proteinExistence type="predicted"/>
<reference evidence="3" key="1">
    <citation type="submission" date="2017-08" db="EMBL/GenBank/DDBJ databases">
        <authorList>
            <person name="Alvarez-Ponce D."/>
            <person name="Weitzman C.L."/>
            <person name="Tillett R.L."/>
            <person name="Sandmeier F.C."/>
            <person name="Tracy C.R."/>
        </authorList>
    </citation>
    <scope>NUCLEOTIDE SEQUENCE [LARGE SCALE GENOMIC DNA]</scope>
    <source>
        <strain evidence="3">723</strain>
    </source>
</reference>
<feature type="domain" description="Gcp-like" evidence="1">
    <location>
        <begin position="35"/>
        <end position="88"/>
    </location>
</feature>
<gene>
    <name evidence="2" type="ORF">CJJ23_00540</name>
</gene>
<dbReference type="Gene3D" id="3.30.420.40">
    <property type="match status" value="1"/>
</dbReference>
<evidence type="ECO:0000259" key="1">
    <source>
        <dbReference type="Pfam" id="PF00814"/>
    </source>
</evidence>
<comment type="caution">
    <text evidence="2">The sequence shown here is derived from an EMBL/GenBank/DDBJ whole genome shotgun (WGS) entry which is preliminary data.</text>
</comment>
<dbReference type="RefSeq" id="WP_095334473.1">
    <property type="nucleotide sequence ID" value="NZ_NQNY01000002.1"/>
</dbReference>
<organism evidence="2 3">
    <name type="scientific">Mycoplasmopsis agassizii</name>
    <dbReference type="NCBI Taxonomy" id="33922"/>
    <lineage>
        <taxon>Bacteria</taxon>
        <taxon>Bacillati</taxon>
        <taxon>Mycoplasmatota</taxon>
        <taxon>Mycoplasmoidales</taxon>
        <taxon>Metamycoplasmataceae</taxon>
        <taxon>Mycoplasmopsis</taxon>
    </lineage>
</organism>
<evidence type="ECO:0000313" key="3">
    <source>
        <dbReference type="Proteomes" id="UP000216943"/>
    </source>
</evidence>
<name>A0A269TLG7_9BACT</name>
<dbReference type="InterPro" id="IPR000905">
    <property type="entry name" value="Gcp-like_dom"/>
</dbReference>
<dbReference type="Proteomes" id="UP000216943">
    <property type="component" value="Unassembled WGS sequence"/>
</dbReference>
<dbReference type="SUPFAM" id="SSF53067">
    <property type="entry name" value="Actin-like ATPase domain"/>
    <property type="match status" value="1"/>
</dbReference>
<evidence type="ECO:0000313" key="2">
    <source>
        <dbReference type="EMBL" id="PAK21615.1"/>
    </source>
</evidence>